<evidence type="ECO:0000256" key="4">
    <source>
        <dbReference type="SAM" id="MobiDB-lite"/>
    </source>
</evidence>
<keyword evidence="1" id="KW-0808">Transferase</keyword>
<accession>A0A9X0AU28</accession>
<dbReference type="Pfam" id="PF10250">
    <property type="entry name" value="O-FucT"/>
    <property type="match status" value="1"/>
</dbReference>
<feature type="chain" id="PRO_5040776440" description="Alternative oxidase" evidence="5">
    <location>
        <begin position="28"/>
        <end position="580"/>
    </location>
</feature>
<keyword evidence="2" id="KW-0294">Fucose metabolism</keyword>
<dbReference type="Proteomes" id="UP001152300">
    <property type="component" value="Unassembled WGS sequence"/>
</dbReference>
<dbReference type="OrthoDB" id="20368at2759"/>
<sequence length="580" mass="65104">MVTRYHSFVVAFLLFVWVLFYTHSISGDVKLEDGKGNGKEREKLISSPLKFGGEDKKDVEKASGGRHVGGGSGGVRDKELKGSRLGRLVEMGMGRGLSVPGDASPHEQKMLKEKEEKERLRKEKEEEERKAQEEKEEQERKAKQEEEERKENEEGAEEEADEEKGIENEETKEEDETGEDTMSEKVEDEYKPLALRSLCETTTFQPGLYLQCHSWCGPSSTSICGGLNNARNRVQTCLRLALDLGSNIILPTVSTGRHRENPSLFSSDSVCPDVYFDISYLIQEMGSVCPEVEMRRCGDTSGIAEERIIQMGQRQYMEGNYHLGTFKSTIEAQLESLSLSEISSENPVAVGFGDTMFAYNYTYASEQALQQQLFRTIKYNPELLQLGSQIRDTPQLRDGYIAVHLRGEADWPPHFGSREQQMDFYTEEIENASAAAGVAEGIKTIYVSCGDSDAISLFRERLSALGYQVYDKWELVSSLPDLLKQLQDMEFDAAAIVEYPVLVEAGLFLGVWMSTFSQTIAYARAAEDEDDFWETYITPGSSRNDIGGRDWDDVPALKGDEKTKLLVVNTGDISDMDAYP</sequence>
<dbReference type="PANTHER" id="PTHR48147:SF3">
    <property type="entry name" value="MYELIN TRANSCRIPTION FACTOR 1-LIKE PROTEIN"/>
    <property type="match status" value="1"/>
</dbReference>
<dbReference type="CDD" id="cd11296">
    <property type="entry name" value="O-FucT_like"/>
    <property type="match status" value="1"/>
</dbReference>
<feature type="compositionally biased region" description="Basic and acidic residues" evidence="4">
    <location>
        <begin position="104"/>
        <end position="153"/>
    </location>
</feature>
<proteinExistence type="predicted"/>
<dbReference type="PANTHER" id="PTHR48147">
    <property type="entry name" value="PROTEIN CBG23787"/>
    <property type="match status" value="1"/>
</dbReference>
<evidence type="ECO:0000313" key="7">
    <source>
        <dbReference type="Proteomes" id="UP001152300"/>
    </source>
</evidence>
<evidence type="ECO:0008006" key="8">
    <source>
        <dbReference type="Google" id="ProtNLM"/>
    </source>
</evidence>
<comment type="caution">
    <text evidence="6">The sequence shown here is derived from an EMBL/GenBank/DDBJ whole genome shotgun (WGS) entry which is preliminary data.</text>
</comment>
<feature type="compositionally biased region" description="Basic and acidic residues" evidence="4">
    <location>
        <begin position="52"/>
        <end position="63"/>
    </location>
</feature>
<gene>
    <name evidence="6" type="ORF">OCU04_004563</name>
</gene>
<dbReference type="InterPro" id="IPR019378">
    <property type="entry name" value="GDP-Fuc_O-FucTrfase"/>
</dbReference>
<evidence type="ECO:0000313" key="6">
    <source>
        <dbReference type="EMBL" id="KAJ8067198.1"/>
    </source>
</evidence>
<name>A0A9X0AU28_9HELO</name>
<dbReference type="AlphaFoldDB" id="A0A9X0AU28"/>
<protein>
    <recommendedName>
        <fullName evidence="8">Alternative oxidase</fullName>
    </recommendedName>
</protein>
<evidence type="ECO:0000256" key="3">
    <source>
        <dbReference type="ARBA" id="ARBA00023277"/>
    </source>
</evidence>
<feature type="compositionally biased region" description="Basic and acidic residues" evidence="4">
    <location>
        <begin position="34"/>
        <end position="44"/>
    </location>
</feature>
<dbReference type="GO" id="GO:0006004">
    <property type="term" value="P:fucose metabolic process"/>
    <property type="evidence" value="ECO:0007669"/>
    <property type="project" value="UniProtKB-KW"/>
</dbReference>
<organism evidence="6 7">
    <name type="scientific">Sclerotinia nivalis</name>
    <dbReference type="NCBI Taxonomy" id="352851"/>
    <lineage>
        <taxon>Eukaryota</taxon>
        <taxon>Fungi</taxon>
        <taxon>Dikarya</taxon>
        <taxon>Ascomycota</taxon>
        <taxon>Pezizomycotina</taxon>
        <taxon>Leotiomycetes</taxon>
        <taxon>Helotiales</taxon>
        <taxon>Sclerotiniaceae</taxon>
        <taxon>Sclerotinia</taxon>
    </lineage>
</organism>
<feature type="compositionally biased region" description="Acidic residues" evidence="4">
    <location>
        <begin position="170"/>
        <end position="181"/>
    </location>
</feature>
<evidence type="ECO:0000256" key="2">
    <source>
        <dbReference type="ARBA" id="ARBA00023253"/>
    </source>
</evidence>
<evidence type="ECO:0000256" key="1">
    <source>
        <dbReference type="ARBA" id="ARBA00022679"/>
    </source>
</evidence>
<reference evidence="6" key="1">
    <citation type="submission" date="2022-11" db="EMBL/GenBank/DDBJ databases">
        <title>Genome Resource of Sclerotinia nivalis Strain SnTB1, a Plant Pathogen Isolated from American Ginseng.</title>
        <authorList>
            <person name="Fan S."/>
        </authorList>
    </citation>
    <scope>NUCLEOTIDE SEQUENCE</scope>
    <source>
        <strain evidence="6">SnTB1</strain>
    </source>
</reference>
<dbReference type="Gene3D" id="3.40.50.11350">
    <property type="match status" value="1"/>
</dbReference>
<keyword evidence="3" id="KW-0119">Carbohydrate metabolism</keyword>
<feature type="region of interest" description="Disordered" evidence="4">
    <location>
        <begin position="34"/>
        <end position="186"/>
    </location>
</feature>
<dbReference type="GO" id="GO:0016740">
    <property type="term" value="F:transferase activity"/>
    <property type="evidence" value="ECO:0007669"/>
    <property type="project" value="UniProtKB-KW"/>
</dbReference>
<dbReference type="EMBL" id="JAPEIS010000004">
    <property type="protein sequence ID" value="KAJ8067198.1"/>
    <property type="molecule type" value="Genomic_DNA"/>
</dbReference>
<keyword evidence="5" id="KW-0732">Signal</keyword>
<keyword evidence="7" id="KW-1185">Reference proteome</keyword>
<feature type="signal peptide" evidence="5">
    <location>
        <begin position="1"/>
        <end position="27"/>
    </location>
</feature>
<evidence type="ECO:0000256" key="5">
    <source>
        <dbReference type="SAM" id="SignalP"/>
    </source>
</evidence>